<reference evidence="9" key="1">
    <citation type="submission" date="2021-06" db="EMBL/GenBank/DDBJ databases">
        <authorList>
            <person name="Hodson N. C."/>
            <person name="Mongue J. A."/>
            <person name="Jaron S. K."/>
        </authorList>
    </citation>
    <scope>NUCLEOTIDE SEQUENCE</scope>
</reference>
<feature type="transmembrane region" description="Helical" evidence="8">
    <location>
        <begin position="291"/>
        <end position="314"/>
    </location>
</feature>
<evidence type="ECO:0000256" key="5">
    <source>
        <dbReference type="ARBA" id="ARBA00023136"/>
    </source>
</evidence>
<feature type="transmembrane region" description="Helical" evidence="8">
    <location>
        <begin position="561"/>
        <end position="580"/>
    </location>
</feature>
<accession>A0A8J2J1H9</accession>
<comment type="subcellular location">
    <subcellularLocation>
        <location evidence="1">Cell membrane</location>
        <topology evidence="1">Multi-pass membrane protein</topology>
    </subcellularLocation>
</comment>
<dbReference type="OrthoDB" id="5984008at2759"/>
<dbReference type="AlphaFoldDB" id="A0A8J2J1H9"/>
<dbReference type="PANTHER" id="PTHR42643">
    <property type="entry name" value="IONOTROPIC RECEPTOR 20A-RELATED"/>
    <property type="match status" value="1"/>
</dbReference>
<keyword evidence="7" id="KW-0325">Glycoprotein</keyword>
<dbReference type="EMBL" id="CAJVCH010014865">
    <property type="protein sequence ID" value="CAG7678335.1"/>
    <property type="molecule type" value="Genomic_DNA"/>
</dbReference>
<proteinExistence type="predicted"/>
<dbReference type="PANTHER" id="PTHR42643:SF24">
    <property type="entry name" value="IONOTROPIC RECEPTOR 60A"/>
    <property type="match status" value="1"/>
</dbReference>
<comment type="caution">
    <text evidence="9">The sequence shown here is derived from an EMBL/GenBank/DDBJ whole genome shotgun (WGS) entry which is preliminary data.</text>
</comment>
<protein>
    <submittedName>
        <fullName evidence="9">Uncharacterized protein</fullName>
    </submittedName>
</protein>
<dbReference type="GO" id="GO:0005886">
    <property type="term" value="C:plasma membrane"/>
    <property type="evidence" value="ECO:0007669"/>
    <property type="project" value="UniProtKB-SubCell"/>
</dbReference>
<evidence type="ECO:0000256" key="1">
    <source>
        <dbReference type="ARBA" id="ARBA00004651"/>
    </source>
</evidence>
<keyword evidence="5 8" id="KW-0472">Membrane</keyword>
<evidence type="ECO:0000256" key="8">
    <source>
        <dbReference type="SAM" id="Phobius"/>
    </source>
</evidence>
<keyword evidence="3 8" id="KW-0812">Transmembrane</keyword>
<evidence type="ECO:0000313" key="9">
    <source>
        <dbReference type="EMBL" id="CAG7678335.1"/>
    </source>
</evidence>
<evidence type="ECO:0000256" key="2">
    <source>
        <dbReference type="ARBA" id="ARBA00022475"/>
    </source>
</evidence>
<evidence type="ECO:0000256" key="4">
    <source>
        <dbReference type="ARBA" id="ARBA00022989"/>
    </source>
</evidence>
<evidence type="ECO:0000256" key="7">
    <source>
        <dbReference type="ARBA" id="ARBA00023180"/>
    </source>
</evidence>
<keyword evidence="6" id="KW-0675">Receptor</keyword>
<sequence length="606" mass="69671">MVQVLEFLTFFKKLNISCWYLALLTPKIILVDCFLSADLRDIVKYFPEILQTEVNLIFENKNTINTLQISFETPRTLITHANFIEQNKVSSPKRFLLHWNYQLVCISNSEGHSNNHVENILRKYITLGHPQKDFFIFISRFHEPRLYESHVLSLIKNKYFFHCSPNKNPTNYVIRIIEKPRRLKVAAALITPHFIKTPEGYGGGNFRILQAIFSKLNCSYEIDSTVVGTGTYRNGTWTGMTGAVLYKKADIGMLVAASMKTYHLIDFVYVAPDSIQFITRSPNFYVKWEAVIYPFSSGVWILLGLSFMGVALILRIELRTKKDNSTLAVEIPYKTLLDKGYSLKSQCRLNVFLGLWMLFCIVLGTAYKSDLTSYFSSQGKEPIPHDFHELDMMKEYSIEFNFLGGIAYNYFMNARSGTAKNLMKRFNKAERSNSKCTVAFILKSKTACIGFYTTLRTYMARNLSLSGISDDIVFISEPIVSFSSGFAFQKNSIYTQDFAGLVGRLRDAGLPAKLKRDVYDKCAKEGKKWIQGQNSNRMYQELKNIEQNMQRNKTFLSLENLVGAFVILGVGYVLTIWAGLCEISKHKNFSICRHFDERRKFHLSFL</sequence>
<dbReference type="Proteomes" id="UP000708208">
    <property type="component" value="Unassembled WGS sequence"/>
</dbReference>
<keyword evidence="4 8" id="KW-1133">Transmembrane helix</keyword>
<keyword evidence="10" id="KW-1185">Reference proteome</keyword>
<organism evidence="9 10">
    <name type="scientific">Allacma fusca</name>
    <dbReference type="NCBI Taxonomy" id="39272"/>
    <lineage>
        <taxon>Eukaryota</taxon>
        <taxon>Metazoa</taxon>
        <taxon>Ecdysozoa</taxon>
        <taxon>Arthropoda</taxon>
        <taxon>Hexapoda</taxon>
        <taxon>Collembola</taxon>
        <taxon>Symphypleona</taxon>
        <taxon>Sminthuridae</taxon>
        <taxon>Allacma</taxon>
    </lineage>
</organism>
<dbReference type="InterPro" id="IPR052192">
    <property type="entry name" value="Insect_Ionotropic_Sensory_Rcpt"/>
</dbReference>
<evidence type="ECO:0000256" key="6">
    <source>
        <dbReference type="ARBA" id="ARBA00023170"/>
    </source>
</evidence>
<feature type="transmembrane region" description="Helical" evidence="8">
    <location>
        <begin position="349"/>
        <end position="367"/>
    </location>
</feature>
<evidence type="ECO:0000256" key="3">
    <source>
        <dbReference type="ARBA" id="ARBA00022692"/>
    </source>
</evidence>
<evidence type="ECO:0000313" key="10">
    <source>
        <dbReference type="Proteomes" id="UP000708208"/>
    </source>
</evidence>
<name>A0A8J2J1H9_9HEXA</name>
<keyword evidence="2" id="KW-1003">Cell membrane</keyword>
<gene>
    <name evidence="9" type="ORF">AFUS01_LOCUS2579</name>
</gene>